<feature type="compositionally biased region" description="Basic and acidic residues" evidence="1">
    <location>
        <begin position="339"/>
        <end position="348"/>
    </location>
</feature>
<sequence length="640" mass="71654">MSNRPSVDDMLGAEEFDPSDLENVDEDALLSESVLDTSDNTAAESTTIDQSVESVLSDVRDIPPITQERAQDASSSNGTQSFKISQVRNASFIDCVSLRIRKIRIEPLSQRDSSPKEIRGSSTNEDNSAPVEKRKDSESEDENEHEKSPNRDKFKSEKIILRSGIDRTNIPDSLDDVKIFDSSVKSSYQSNQSRKNFDKQQHSKYTFDDKQNLKTKTSTRVWLNPHFKGSVVANQIPIGVTHILPTVSLVPFPGGICQPTALRPIIAPTLVPPPVIIPGSSDKNSASTQRQTNLVYVNPLIAAKIDITKPPPSAAILPCMTGNKDDWLGATEDFLRKLHARDSPEPPKRPVQARHTNYRRSPDEYRRRRYISPDRTIAKRRRSRSSSSTMSSSSLDSVKIKQPSSNGHSTKSRADGSSAKRLEEPPVGSKKKPAAGVIVEKSLCDDHYLKQLEDQKQRREEILRLKEKRRQAEMNKKQSTSTDTASKKEISTIATKKSIKIAPIDKLEKSLNVDVREKQIATTEEKFSAKTTTIEQRHRLVRQIRKRSDQSKSSTIDDLSSSKNLGSPTNQNTRRVVLPPGSTTTMITGVKRRPVKERLSKKVTNEEISKSAATPKKILRLNRAKNGPKLELWTNKNLKK</sequence>
<feature type="region of interest" description="Disordered" evidence="1">
    <location>
        <begin position="1"/>
        <end position="80"/>
    </location>
</feature>
<proteinExistence type="predicted"/>
<evidence type="ECO:0000256" key="1">
    <source>
        <dbReference type="SAM" id="MobiDB-lite"/>
    </source>
</evidence>
<feature type="compositionally biased region" description="Polar residues" evidence="1">
    <location>
        <begin position="564"/>
        <end position="574"/>
    </location>
</feature>
<feature type="compositionally biased region" description="Acidic residues" evidence="1">
    <location>
        <begin position="11"/>
        <end position="29"/>
    </location>
</feature>
<feature type="compositionally biased region" description="Basic and acidic residues" evidence="1">
    <location>
        <begin position="144"/>
        <end position="155"/>
    </location>
</feature>
<feature type="compositionally biased region" description="Polar residues" evidence="1">
    <location>
        <begin position="34"/>
        <end position="54"/>
    </location>
</feature>
<feature type="compositionally biased region" description="Low complexity" evidence="1">
    <location>
        <begin position="385"/>
        <end position="394"/>
    </location>
</feature>
<dbReference type="Proteomes" id="UP000887565">
    <property type="component" value="Unplaced"/>
</dbReference>
<protein>
    <submittedName>
        <fullName evidence="3">Uncharacterized protein</fullName>
    </submittedName>
</protein>
<accession>A0A915J672</accession>
<evidence type="ECO:0000313" key="2">
    <source>
        <dbReference type="Proteomes" id="UP000887565"/>
    </source>
</evidence>
<feature type="compositionally biased region" description="Basic and acidic residues" evidence="1">
    <location>
        <begin position="412"/>
        <end position="424"/>
    </location>
</feature>
<feature type="region of interest" description="Disordered" evidence="1">
    <location>
        <begin position="339"/>
        <end position="434"/>
    </location>
</feature>
<reference evidence="3" key="1">
    <citation type="submission" date="2022-11" db="UniProtKB">
        <authorList>
            <consortium name="WormBaseParasite"/>
        </authorList>
    </citation>
    <scope>IDENTIFICATION</scope>
</reference>
<feature type="compositionally biased region" description="Low complexity" evidence="1">
    <location>
        <begin position="551"/>
        <end position="563"/>
    </location>
</feature>
<dbReference type="WBParaSite" id="nRc.2.0.1.t21279-RA">
    <property type="protein sequence ID" value="nRc.2.0.1.t21279-RA"/>
    <property type="gene ID" value="nRc.2.0.1.g21279"/>
</dbReference>
<organism evidence="2 3">
    <name type="scientific">Romanomermis culicivorax</name>
    <name type="common">Nematode worm</name>
    <dbReference type="NCBI Taxonomy" id="13658"/>
    <lineage>
        <taxon>Eukaryota</taxon>
        <taxon>Metazoa</taxon>
        <taxon>Ecdysozoa</taxon>
        <taxon>Nematoda</taxon>
        <taxon>Enoplea</taxon>
        <taxon>Dorylaimia</taxon>
        <taxon>Mermithida</taxon>
        <taxon>Mermithoidea</taxon>
        <taxon>Mermithidae</taxon>
        <taxon>Romanomermis</taxon>
    </lineage>
</organism>
<name>A0A915J672_ROMCU</name>
<feature type="region of interest" description="Disordered" evidence="1">
    <location>
        <begin position="543"/>
        <end position="602"/>
    </location>
</feature>
<feature type="region of interest" description="Disordered" evidence="1">
    <location>
        <begin position="110"/>
        <end position="155"/>
    </location>
</feature>
<feature type="region of interest" description="Disordered" evidence="1">
    <location>
        <begin position="469"/>
        <end position="489"/>
    </location>
</feature>
<keyword evidence="2" id="KW-1185">Reference proteome</keyword>
<dbReference type="AlphaFoldDB" id="A0A915J672"/>
<evidence type="ECO:0000313" key="3">
    <source>
        <dbReference type="WBParaSite" id="nRc.2.0.1.t21279-RA"/>
    </source>
</evidence>